<evidence type="ECO:0008006" key="5">
    <source>
        <dbReference type="Google" id="ProtNLM"/>
    </source>
</evidence>
<organism evidence="3 4">
    <name type="scientific">Mugilogobius chulae</name>
    <name type="common">yellowstripe goby</name>
    <dbReference type="NCBI Taxonomy" id="88201"/>
    <lineage>
        <taxon>Eukaryota</taxon>
        <taxon>Metazoa</taxon>
        <taxon>Chordata</taxon>
        <taxon>Craniata</taxon>
        <taxon>Vertebrata</taxon>
        <taxon>Euteleostomi</taxon>
        <taxon>Actinopterygii</taxon>
        <taxon>Neopterygii</taxon>
        <taxon>Teleostei</taxon>
        <taxon>Neoteleostei</taxon>
        <taxon>Acanthomorphata</taxon>
        <taxon>Gobiaria</taxon>
        <taxon>Gobiiformes</taxon>
        <taxon>Gobioidei</taxon>
        <taxon>Gobiidae</taxon>
        <taxon>Gobionellinae</taxon>
        <taxon>Mugilogobius</taxon>
    </lineage>
</organism>
<feature type="transmembrane region" description="Helical" evidence="2">
    <location>
        <begin position="533"/>
        <end position="557"/>
    </location>
</feature>
<comment type="caution">
    <text evidence="3">The sequence shown here is derived from an EMBL/GenBank/DDBJ whole genome shotgun (WGS) entry which is preliminary data.</text>
</comment>
<evidence type="ECO:0000313" key="3">
    <source>
        <dbReference type="EMBL" id="KAK7888949.1"/>
    </source>
</evidence>
<gene>
    <name evidence="3" type="ORF">WMY93_024509</name>
</gene>
<dbReference type="PANTHER" id="PTHR31004:SF3">
    <property type="entry name" value="TRANSMEMBRANE PROTEIN 79"/>
    <property type="match status" value="1"/>
</dbReference>
<accession>A0AAW0N5E1</accession>
<keyword evidence="2" id="KW-0812">Transmembrane</keyword>
<dbReference type="EMBL" id="JBBPFD010000018">
    <property type="protein sequence ID" value="KAK7888949.1"/>
    <property type="molecule type" value="Genomic_DNA"/>
</dbReference>
<dbReference type="AlphaFoldDB" id="A0AAW0N5E1"/>
<proteinExistence type="predicted"/>
<dbReference type="GO" id="GO:0032588">
    <property type="term" value="C:trans-Golgi network membrane"/>
    <property type="evidence" value="ECO:0007669"/>
    <property type="project" value="TreeGrafter"/>
</dbReference>
<feature type="compositionally biased region" description="Gly residues" evidence="1">
    <location>
        <begin position="233"/>
        <end position="243"/>
    </location>
</feature>
<feature type="transmembrane region" description="Helical" evidence="2">
    <location>
        <begin position="578"/>
        <end position="599"/>
    </location>
</feature>
<feature type="compositionally biased region" description="Low complexity" evidence="1">
    <location>
        <begin position="299"/>
        <end position="310"/>
    </location>
</feature>
<feature type="compositionally biased region" description="Basic residues" evidence="1">
    <location>
        <begin position="250"/>
        <end position="261"/>
    </location>
</feature>
<reference evidence="4" key="1">
    <citation type="submission" date="2024-04" db="EMBL/GenBank/DDBJ databases">
        <title>Salinicola lusitanus LLJ914,a marine bacterium isolated from the Okinawa Trough.</title>
        <authorList>
            <person name="Li J."/>
        </authorList>
    </citation>
    <scope>NUCLEOTIDE SEQUENCE [LARGE SCALE GENOMIC DNA]</scope>
</reference>
<evidence type="ECO:0000256" key="1">
    <source>
        <dbReference type="SAM" id="MobiDB-lite"/>
    </source>
</evidence>
<feature type="region of interest" description="Disordered" evidence="1">
    <location>
        <begin position="233"/>
        <end position="310"/>
    </location>
</feature>
<dbReference type="Proteomes" id="UP001460270">
    <property type="component" value="Unassembled WGS sequence"/>
</dbReference>
<protein>
    <recommendedName>
        <fullName evidence="5">Transmembrane protein 79</fullName>
    </recommendedName>
</protein>
<feature type="transmembrane region" description="Helical" evidence="2">
    <location>
        <begin position="635"/>
        <end position="657"/>
    </location>
</feature>
<evidence type="ECO:0000256" key="2">
    <source>
        <dbReference type="SAM" id="Phobius"/>
    </source>
</evidence>
<dbReference type="PANTHER" id="PTHR31004">
    <property type="entry name" value="TRANSMEMBRANE PROTEIN 79"/>
    <property type="match status" value="1"/>
</dbReference>
<keyword evidence="2" id="KW-0472">Membrane</keyword>
<dbReference type="GO" id="GO:0045055">
    <property type="term" value="P:regulated exocytosis"/>
    <property type="evidence" value="ECO:0007669"/>
    <property type="project" value="TreeGrafter"/>
</dbReference>
<sequence>MVGWLSLSHSKKVSDSTLLQQLRPFCVEILLVSGVCRSEVSSPSHSSSPSITSACLRINLSTSVRRSGVSVRSGGHTQSLPPPLLSLPLLSRLYSLHMALDTNLRETKSETKGEGRNNADYRNYAPEDRFGADSHLTVDCYVHPAYLSFVESNLFREREKRDFLVRGGAYARGLLLVLLLLLTLLGEFFGSVPEKSAARGVKKKQKKEREECERRKERKETCLIVDFTRGSGGEGAAVAGGGLKENSRGTNRRRSSSRRRSGVSAERGCGRKHMASDHERGPAALSPHKAKELDSMKESISTSSTSCRTSTRPPVLLAFLDLDTQIVMARVRQPRVVRGGAALALPLRLRVTPSWSRWHWQPQQESPPKLPAAPPSTTTLSPKPPPQRTLRVLHLCSTFSSTLSSLRPSRHPSSENCTSTPRHDSLPNGTDTPREPGDLLSPGRLRQPLIGPDTAARTGERGAEQRVRPQRRKEEKQETGEGCCCCRCKCCQNARVPAFFSVLDLCCALWTHVCAVLPRPAQTAEVSDVTSRLVFTLCCCAVASVPILLAMLVGALCQFCSGSLDFHDSSTRRSLQQAFISSSLEMLLLYGLNMLILSALLPDQYLMMVPVMAVMFVLGRLVYWVSLNICSPWRGFGSGLTVFPLLAAVALNLFLMYNTLNTKQSLFGS</sequence>
<feature type="region of interest" description="Disordered" evidence="1">
    <location>
        <begin position="403"/>
        <end position="473"/>
    </location>
</feature>
<feature type="region of interest" description="Disordered" evidence="1">
    <location>
        <begin position="359"/>
        <end position="388"/>
    </location>
</feature>
<feature type="transmembrane region" description="Helical" evidence="2">
    <location>
        <begin position="169"/>
        <end position="189"/>
    </location>
</feature>
<feature type="compositionally biased region" description="Basic and acidic residues" evidence="1">
    <location>
        <begin position="458"/>
        <end position="473"/>
    </location>
</feature>
<dbReference type="GO" id="GO:0005765">
    <property type="term" value="C:lysosomal membrane"/>
    <property type="evidence" value="ECO:0007669"/>
    <property type="project" value="TreeGrafter"/>
</dbReference>
<evidence type="ECO:0000313" key="4">
    <source>
        <dbReference type="Proteomes" id="UP001460270"/>
    </source>
</evidence>
<keyword evidence="2" id="KW-1133">Transmembrane helix</keyword>
<name>A0AAW0N5E1_9GOBI</name>
<keyword evidence="4" id="KW-1185">Reference proteome</keyword>
<feature type="transmembrane region" description="Helical" evidence="2">
    <location>
        <begin position="605"/>
        <end position="623"/>
    </location>
</feature>